<keyword evidence="2" id="KW-1185">Reference proteome</keyword>
<gene>
    <name evidence="1" type="ORF">L9F63_011301</name>
</gene>
<comment type="caution">
    <text evidence="1">The sequence shown here is derived from an EMBL/GenBank/DDBJ whole genome shotgun (WGS) entry which is preliminary data.</text>
</comment>
<evidence type="ECO:0000313" key="1">
    <source>
        <dbReference type="EMBL" id="KAJ9597806.1"/>
    </source>
</evidence>
<organism evidence="1 2">
    <name type="scientific">Diploptera punctata</name>
    <name type="common">Pacific beetle cockroach</name>
    <dbReference type="NCBI Taxonomy" id="6984"/>
    <lineage>
        <taxon>Eukaryota</taxon>
        <taxon>Metazoa</taxon>
        <taxon>Ecdysozoa</taxon>
        <taxon>Arthropoda</taxon>
        <taxon>Hexapoda</taxon>
        <taxon>Insecta</taxon>
        <taxon>Pterygota</taxon>
        <taxon>Neoptera</taxon>
        <taxon>Polyneoptera</taxon>
        <taxon>Dictyoptera</taxon>
        <taxon>Blattodea</taxon>
        <taxon>Blaberoidea</taxon>
        <taxon>Blaberidae</taxon>
        <taxon>Diplopterinae</taxon>
        <taxon>Diploptera</taxon>
    </lineage>
</organism>
<dbReference type="EMBL" id="JASPKZ010001584">
    <property type="protein sequence ID" value="KAJ9597806.1"/>
    <property type="molecule type" value="Genomic_DNA"/>
</dbReference>
<feature type="non-terminal residue" evidence="1">
    <location>
        <position position="145"/>
    </location>
</feature>
<name>A0AAD8EPM6_DIPPU</name>
<accession>A0AAD8EPM6</accession>
<dbReference type="AlphaFoldDB" id="A0AAD8EPM6"/>
<dbReference type="Proteomes" id="UP001233999">
    <property type="component" value="Unassembled WGS sequence"/>
</dbReference>
<proteinExistence type="predicted"/>
<sequence length="145" mass="16094">YCISACCTSASNVALTSSVPIQTCSHNLEVKNALAVIIWQYYQQILSFTGKGEGERVPGPPGRGREACSSPTFRQRLRLASSRVVLKIFFKIIIATPAMKVYMNTYCIYVGDITLVVGSRNIQVWRRVLREAMTGPGCYAKHDDI</sequence>
<reference evidence="1" key="1">
    <citation type="journal article" date="2023" name="IScience">
        <title>Live-bearing cockroach genome reveals convergent evolutionary mechanisms linked to viviparity in insects and beyond.</title>
        <authorList>
            <person name="Fouks B."/>
            <person name="Harrison M.C."/>
            <person name="Mikhailova A.A."/>
            <person name="Marchal E."/>
            <person name="English S."/>
            <person name="Carruthers M."/>
            <person name="Jennings E.C."/>
            <person name="Chiamaka E.L."/>
            <person name="Frigard R.A."/>
            <person name="Pippel M."/>
            <person name="Attardo G.M."/>
            <person name="Benoit J.B."/>
            <person name="Bornberg-Bauer E."/>
            <person name="Tobe S.S."/>
        </authorList>
    </citation>
    <scope>NUCLEOTIDE SEQUENCE</scope>
    <source>
        <strain evidence="1">Stay&amp;Tobe</strain>
    </source>
</reference>
<feature type="non-terminal residue" evidence="1">
    <location>
        <position position="1"/>
    </location>
</feature>
<evidence type="ECO:0000313" key="2">
    <source>
        <dbReference type="Proteomes" id="UP001233999"/>
    </source>
</evidence>
<reference evidence="1" key="2">
    <citation type="submission" date="2023-05" db="EMBL/GenBank/DDBJ databases">
        <authorList>
            <person name="Fouks B."/>
        </authorList>
    </citation>
    <scope>NUCLEOTIDE SEQUENCE</scope>
    <source>
        <strain evidence="1">Stay&amp;Tobe</strain>
        <tissue evidence="1">Testes</tissue>
    </source>
</reference>
<protein>
    <submittedName>
        <fullName evidence="1">Uncharacterized protein</fullName>
    </submittedName>
</protein>